<gene>
    <name evidence="2" type="ORF">OO017_05725</name>
</gene>
<protein>
    <submittedName>
        <fullName evidence="2">Glycerophosphodiester phosphodiesterase family protein</fullName>
    </submittedName>
</protein>
<proteinExistence type="predicted"/>
<dbReference type="Proteomes" id="UP001207228">
    <property type="component" value="Unassembled WGS sequence"/>
</dbReference>
<dbReference type="SUPFAM" id="SSF51695">
    <property type="entry name" value="PLC-like phosphodiesterases"/>
    <property type="match status" value="1"/>
</dbReference>
<dbReference type="PROSITE" id="PS51704">
    <property type="entry name" value="GP_PDE"/>
    <property type="match status" value="1"/>
</dbReference>
<dbReference type="CDD" id="cd08556">
    <property type="entry name" value="GDPD"/>
    <property type="match status" value="1"/>
</dbReference>
<dbReference type="PANTHER" id="PTHR46211">
    <property type="entry name" value="GLYCEROPHOSPHORYL DIESTER PHOSPHODIESTERASE"/>
    <property type="match status" value="1"/>
</dbReference>
<evidence type="ECO:0000259" key="1">
    <source>
        <dbReference type="PROSITE" id="PS51704"/>
    </source>
</evidence>
<accession>A0ABT3RD14</accession>
<dbReference type="PANTHER" id="PTHR46211:SF14">
    <property type="entry name" value="GLYCEROPHOSPHODIESTER PHOSPHODIESTERASE"/>
    <property type="match status" value="1"/>
</dbReference>
<dbReference type="RefSeq" id="WP_266051503.1">
    <property type="nucleotide sequence ID" value="NZ_JAPFQO010000003.1"/>
</dbReference>
<organism evidence="2 3">
    <name type="scientific">Pontibacter anaerobius</name>
    <dbReference type="NCBI Taxonomy" id="2993940"/>
    <lineage>
        <taxon>Bacteria</taxon>
        <taxon>Pseudomonadati</taxon>
        <taxon>Bacteroidota</taxon>
        <taxon>Cytophagia</taxon>
        <taxon>Cytophagales</taxon>
        <taxon>Hymenobacteraceae</taxon>
        <taxon>Pontibacter</taxon>
    </lineage>
</organism>
<comment type="caution">
    <text evidence="2">The sequence shown here is derived from an EMBL/GenBank/DDBJ whole genome shotgun (WGS) entry which is preliminary data.</text>
</comment>
<dbReference type="EMBL" id="JAPFQO010000003">
    <property type="protein sequence ID" value="MCX2739437.1"/>
    <property type="molecule type" value="Genomic_DNA"/>
</dbReference>
<dbReference type="InterPro" id="IPR017946">
    <property type="entry name" value="PLC-like_Pdiesterase_TIM-brl"/>
</dbReference>
<sequence>MSKRSVSRKMQLLVLAFVLLALAIGAWLLYRHDELKYKEVLVLGHAGSGFFSPLNPFNPLPSNSMASIVKAMEENGADGVEVDVQLSQDGVPILYHDVTLASITSSEGIIDNLSAAEVVGLKYKGGFFYDLFHDEEIITLETLLQRFATYPELPYLHIDLRNHSPSRHLYYAQTLMALLRKYNYPLQKLVFISPNPNFLKAFGEVEPQAQLMIDTAGDFEQALVEANNYNLHGICANGRDVTEEQVQRAREQGLQVALFGGKSRSRIARMINMRPDAIQTDNVGAMRDMLE</sequence>
<evidence type="ECO:0000313" key="3">
    <source>
        <dbReference type="Proteomes" id="UP001207228"/>
    </source>
</evidence>
<dbReference type="Gene3D" id="3.20.20.190">
    <property type="entry name" value="Phosphatidylinositol (PI) phosphodiesterase"/>
    <property type="match status" value="1"/>
</dbReference>
<keyword evidence="3" id="KW-1185">Reference proteome</keyword>
<dbReference type="InterPro" id="IPR030395">
    <property type="entry name" value="GP_PDE_dom"/>
</dbReference>
<dbReference type="Pfam" id="PF03009">
    <property type="entry name" value="GDPD"/>
    <property type="match status" value="1"/>
</dbReference>
<feature type="domain" description="GP-PDE" evidence="1">
    <location>
        <begin position="40"/>
        <end position="290"/>
    </location>
</feature>
<name>A0ABT3RD14_9BACT</name>
<evidence type="ECO:0000313" key="2">
    <source>
        <dbReference type="EMBL" id="MCX2739437.1"/>
    </source>
</evidence>
<reference evidence="2 3" key="1">
    <citation type="submission" date="2022-11" db="EMBL/GenBank/DDBJ databases">
        <title>The characterization of three novel Bacteroidetes species and genomic analysis of their roles in tidal elemental geochemical cycles.</title>
        <authorList>
            <person name="Ma K.-J."/>
        </authorList>
    </citation>
    <scope>NUCLEOTIDE SEQUENCE [LARGE SCALE GENOMIC DNA]</scope>
    <source>
        <strain evidence="2 3">M82</strain>
    </source>
</reference>